<reference evidence="1 2" key="2">
    <citation type="submission" date="2016-12" db="EMBL/GenBank/DDBJ databases">
        <title>Draft Genome Sequence of Cystobacter ferrugineus Strain Cbfe23.</title>
        <authorList>
            <person name="Akbar S."/>
            <person name="Dowd S.E."/>
            <person name="Stevens D.C."/>
        </authorList>
    </citation>
    <scope>NUCLEOTIDE SEQUENCE [LARGE SCALE GENOMIC DNA]</scope>
    <source>
        <strain evidence="1 2">Cbfe23</strain>
    </source>
</reference>
<dbReference type="STRING" id="83449.BON30_01455"/>
<gene>
    <name evidence="1" type="ORF">BON30_01455</name>
</gene>
<dbReference type="EMBL" id="MPIN01000001">
    <property type="protein sequence ID" value="OJH41925.1"/>
    <property type="molecule type" value="Genomic_DNA"/>
</dbReference>
<proteinExistence type="predicted"/>
<comment type="caution">
    <text evidence="1">The sequence shown here is derived from an EMBL/GenBank/DDBJ whole genome shotgun (WGS) entry which is preliminary data.</text>
</comment>
<evidence type="ECO:0008006" key="3">
    <source>
        <dbReference type="Google" id="ProtNLM"/>
    </source>
</evidence>
<dbReference type="OrthoDB" id="1427287at2"/>
<sequence length="291" mass="31562">MLVVVAPSSFRRPLVEALGAAGLRAVFHRRPEPDGGADPYRLESLVRRWPGRAEGLLLVAPGNRSPRAVVPGLVVGGVPVGLLFAREPRALSPWLEAVVRRGRAKEGTRAVLAAWEDHYLRLGQRFARCLRAAHAGRATTWFADRLNRQAMLERLAGGPVLATYFGHGHSEGLGGYHGVYREHVEAHRSWLPCGVFAAWACNTLVRGRAGGSFGRFLVGSGRAVGFLGATAAVLTPDNAALAELAGECLERMWPTSLGRWVCAIDATLEPGSPAWRAWRTYRFLGNPLQPL</sequence>
<keyword evidence="2" id="KW-1185">Reference proteome</keyword>
<evidence type="ECO:0000313" key="2">
    <source>
        <dbReference type="Proteomes" id="UP000182229"/>
    </source>
</evidence>
<dbReference type="RefSeq" id="WP_071896020.1">
    <property type="nucleotide sequence ID" value="NZ_MPIN01000001.1"/>
</dbReference>
<dbReference type="Proteomes" id="UP000182229">
    <property type="component" value="Unassembled WGS sequence"/>
</dbReference>
<evidence type="ECO:0000313" key="1">
    <source>
        <dbReference type="EMBL" id="OJH41925.1"/>
    </source>
</evidence>
<dbReference type="AlphaFoldDB" id="A0A1L9BI85"/>
<organism evidence="1 2">
    <name type="scientific">Cystobacter ferrugineus</name>
    <dbReference type="NCBI Taxonomy" id="83449"/>
    <lineage>
        <taxon>Bacteria</taxon>
        <taxon>Pseudomonadati</taxon>
        <taxon>Myxococcota</taxon>
        <taxon>Myxococcia</taxon>
        <taxon>Myxococcales</taxon>
        <taxon>Cystobacterineae</taxon>
        <taxon>Archangiaceae</taxon>
        <taxon>Cystobacter</taxon>
    </lineage>
</organism>
<accession>A0A1L9BI85</accession>
<reference evidence="2" key="1">
    <citation type="submission" date="2016-11" db="EMBL/GenBank/DDBJ databases">
        <authorList>
            <person name="Shukria A."/>
            <person name="Stevens D.C."/>
        </authorList>
    </citation>
    <scope>NUCLEOTIDE SEQUENCE [LARGE SCALE GENOMIC DNA]</scope>
    <source>
        <strain evidence="2">Cbfe23</strain>
    </source>
</reference>
<protein>
    <recommendedName>
        <fullName evidence="3">Gingipain domain-containing protein</fullName>
    </recommendedName>
</protein>
<name>A0A1L9BI85_9BACT</name>